<keyword evidence="3" id="KW-1185">Reference proteome</keyword>
<reference evidence="2" key="1">
    <citation type="journal article" date="2010" name="Science">
        <title>Plasticity of animal genome architecture unmasked by rapid evolution of a pelagic tunicate.</title>
        <authorList>
            <person name="Denoeud F."/>
            <person name="Henriet S."/>
            <person name="Mungpakdee S."/>
            <person name="Aury J.M."/>
            <person name="Da Silva C."/>
            <person name="Brinkmann H."/>
            <person name="Mikhaleva J."/>
            <person name="Olsen L.C."/>
            <person name="Jubin C."/>
            <person name="Canestro C."/>
            <person name="Bouquet J.M."/>
            <person name="Danks G."/>
            <person name="Poulain J."/>
            <person name="Campsteijn C."/>
            <person name="Adamski M."/>
            <person name="Cross I."/>
            <person name="Yadetie F."/>
            <person name="Muffato M."/>
            <person name="Louis A."/>
            <person name="Butcher S."/>
            <person name="Tsagkogeorga G."/>
            <person name="Konrad A."/>
            <person name="Singh S."/>
            <person name="Jensen M.F."/>
            <person name="Cong E.H."/>
            <person name="Eikeseth-Otteraa H."/>
            <person name="Noel B."/>
            <person name="Anthouard V."/>
            <person name="Porcel B.M."/>
            <person name="Kachouri-Lafond R."/>
            <person name="Nishino A."/>
            <person name="Ugolini M."/>
            <person name="Chourrout P."/>
            <person name="Nishida H."/>
            <person name="Aasland R."/>
            <person name="Huzurbazar S."/>
            <person name="Westhof E."/>
            <person name="Delsuc F."/>
            <person name="Lehrach H."/>
            <person name="Reinhardt R."/>
            <person name="Weissenbach J."/>
            <person name="Roy S.W."/>
            <person name="Artiguenave F."/>
            <person name="Postlethwait J.H."/>
            <person name="Manak J.R."/>
            <person name="Thompson E.M."/>
            <person name="Jaillon O."/>
            <person name="Du Pasquier L."/>
            <person name="Boudinot P."/>
            <person name="Liberles D.A."/>
            <person name="Volff J.N."/>
            <person name="Philippe H."/>
            <person name="Lenhard B."/>
            <person name="Roest Crollius H."/>
            <person name="Wincker P."/>
            <person name="Chourrout D."/>
        </authorList>
    </citation>
    <scope>NUCLEOTIDE SEQUENCE [LARGE SCALE GENOMIC DNA]</scope>
</reference>
<organism evidence="2">
    <name type="scientific">Oikopleura dioica</name>
    <name type="common">Tunicate</name>
    <dbReference type="NCBI Taxonomy" id="34765"/>
    <lineage>
        <taxon>Eukaryota</taxon>
        <taxon>Metazoa</taxon>
        <taxon>Chordata</taxon>
        <taxon>Tunicata</taxon>
        <taxon>Appendicularia</taxon>
        <taxon>Copelata</taxon>
        <taxon>Oikopleuridae</taxon>
        <taxon>Oikopleura</taxon>
    </lineage>
</organism>
<evidence type="ECO:0000313" key="3">
    <source>
        <dbReference type="Proteomes" id="UP000001307"/>
    </source>
</evidence>
<keyword evidence="1" id="KW-0175">Coiled coil</keyword>
<dbReference type="InParanoid" id="E4XA45"/>
<dbReference type="Proteomes" id="UP000001307">
    <property type="component" value="Unassembled WGS sequence"/>
</dbReference>
<sequence length="131" mass="15228">MPLIDDFDSLDEEEPFEIQHALSGLNSRLIANGMDGFLESGTLNEEKVGIVIKSLLDRERKITDRVASINEEYRKQQLELKSSNQKVLNQENEIEKLERLLHDGRARELKQLKRIDTLELKLRRVTKFAPK</sequence>
<name>E4XA45_OIKDI</name>
<protein>
    <submittedName>
        <fullName evidence="2">Uncharacterized protein</fullName>
    </submittedName>
</protein>
<feature type="coiled-coil region" evidence="1">
    <location>
        <begin position="66"/>
        <end position="107"/>
    </location>
</feature>
<gene>
    <name evidence="2" type="ORF">GSOID_T00004968001</name>
</gene>
<evidence type="ECO:0000313" key="2">
    <source>
        <dbReference type="EMBL" id="CBY08402.1"/>
    </source>
</evidence>
<dbReference type="AlphaFoldDB" id="E4XA45"/>
<dbReference type="EMBL" id="FN653031">
    <property type="protein sequence ID" value="CBY08402.1"/>
    <property type="molecule type" value="Genomic_DNA"/>
</dbReference>
<accession>E4XA45</accession>
<evidence type="ECO:0000256" key="1">
    <source>
        <dbReference type="SAM" id="Coils"/>
    </source>
</evidence>
<proteinExistence type="predicted"/>